<evidence type="ECO:0000256" key="5">
    <source>
        <dbReference type="ARBA" id="ARBA00022827"/>
    </source>
</evidence>
<dbReference type="Pfam" id="PF13450">
    <property type="entry name" value="NAD_binding_8"/>
    <property type="match status" value="1"/>
</dbReference>
<dbReference type="OrthoDB" id="437369at2759"/>
<evidence type="ECO:0000256" key="4">
    <source>
        <dbReference type="ARBA" id="ARBA00022729"/>
    </source>
</evidence>
<keyword evidence="6" id="KW-0560">Oxidoreductase</keyword>
<comment type="cofactor">
    <cofactor evidence="1">
        <name>FAD</name>
        <dbReference type="ChEBI" id="CHEBI:57692"/>
    </cofactor>
</comment>
<evidence type="ECO:0000313" key="10">
    <source>
        <dbReference type="EMBL" id="OCB86185.1"/>
    </source>
</evidence>
<keyword evidence="3" id="KW-0285">Flavoprotein</keyword>
<evidence type="ECO:0000256" key="3">
    <source>
        <dbReference type="ARBA" id="ARBA00022630"/>
    </source>
</evidence>
<evidence type="ECO:0000313" key="11">
    <source>
        <dbReference type="Proteomes" id="UP000757232"/>
    </source>
</evidence>
<keyword evidence="4 8" id="KW-0732">Signal</keyword>
<feature type="domain" description="Prenylcysteine lyase" evidence="9">
    <location>
        <begin position="155"/>
        <end position="489"/>
    </location>
</feature>
<keyword evidence="5" id="KW-0274">FAD</keyword>
<feature type="signal peptide" evidence="8">
    <location>
        <begin position="1"/>
        <end position="19"/>
    </location>
</feature>
<dbReference type="GO" id="GO:0030327">
    <property type="term" value="P:prenylated protein catabolic process"/>
    <property type="evidence" value="ECO:0007669"/>
    <property type="project" value="TreeGrafter"/>
</dbReference>
<dbReference type="SUPFAM" id="SSF51905">
    <property type="entry name" value="FAD/NAD(P)-binding domain"/>
    <property type="match status" value="1"/>
</dbReference>
<dbReference type="GO" id="GO:0030328">
    <property type="term" value="P:prenylcysteine catabolic process"/>
    <property type="evidence" value="ECO:0007669"/>
    <property type="project" value="InterPro"/>
</dbReference>
<evidence type="ECO:0000256" key="6">
    <source>
        <dbReference type="ARBA" id="ARBA00023002"/>
    </source>
</evidence>
<sequence>MRPSLALFALSSFSASASALSVFDWFAKSSDSLSVSSQVVQHKIAIIGAGAGGSSAAFWASKAKSRAGVAVEIDVYESAEYVGGRSTTVFPYDDRTLDPVELGASIFVAANKNLWRATQEFNLTKIGFNDNDGVTGFWDGEKFVFTMNEGKGIFGWLDTIKALLRYGYRSPAKAQSLVQAVVDKFVSLYTPASPSWSNITELASVLGWEDLITQTSAQYLDAQDISPKFSREIIEAATRVNYGQNLDEIHALEGSVSMAASGASSVKGGNFQIFKHFLGHSGANVFLNTSVISITEKQHHWTIKTSSGESKNYNDVIIAAPYHSSGINVALSNGLLAPTSAPEVPLQPYVRLHVTLLTTTSLHPDPAYFGLRPGSNVPESILTTYEGVRHGGKVPEFNSLTYHGKISSTREEYVVKIFSNESLSDEWLNTVFGGKVGWVLRKEWDAYPRLPPTTTFPPVVLAPGLYYVNAFEPFISTMETETIASRNIVDQLFRTRFGSDICGTLVPAQAEQPEPAVVLEGEVEQLVLSDVLKESSKAEGKFEKVKDNFVLGWDCV</sequence>
<dbReference type="GO" id="GO:0001735">
    <property type="term" value="F:prenylcysteine oxidase activity"/>
    <property type="evidence" value="ECO:0007669"/>
    <property type="project" value="InterPro"/>
</dbReference>
<evidence type="ECO:0000256" key="2">
    <source>
        <dbReference type="ARBA" id="ARBA00009967"/>
    </source>
</evidence>
<comment type="similarity">
    <text evidence="2">Belongs to the prenylcysteine oxidase family.</text>
</comment>
<dbReference type="Proteomes" id="UP000757232">
    <property type="component" value="Unassembled WGS sequence"/>
</dbReference>
<proteinExistence type="inferred from homology"/>
<organism evidence="10 11">
    <name type="scientific">Sanghuangporus baumii</name>
    <name type="common">Phellinus baumii</name>
    <dbReference type="NCBI Taxonomy" id="108892"/>
    <lineage>
        <taxon>Eukaryota</taxon>
        <taxon>Fungi</taxon>
        <taxon>Dikarya</taxon>
        <taxon>Basidiomycota</taxon>
        <taxon>Agaricomycotina</taxon>
        <taxon>Agaricomycetes</taxon>
        <taxon>Hymenochaetales</taxon>
        <taxon>Hymenochaetaceae</taxon>
        <taxon>Sanghuangporus</taxon>
    </lineage>
</organism>
<dbReference type="PANTHER" id="PTHR15944">
    <property type="entry name" value="FARNESYLCYSTEINE LYASE"/>
    <property type="match status" value="1"/>
</dbReference>
<dbReference type="EMBL" id="LNZH02000204">
    <property type="protein sequence ID" value="OCB86185.1"/>
    <property type="molecule type" value="Genomic_DNA"/>
</dbReference>
<evidence type="ECO:0000256" key="7">
    <source>
        <dbReference type="ARBA" id="ARBA00023180"/>
    </source>
</evidence>
<dbReference type="Pfam" id="PF07156">
    <property type="entry name" value="Prenylcys_lyase"/>
    <property type="match status" value="1"/>
</dbReference>
<dbReference type="InterPro" id="IPR010795">
    <property type="entry name" value="Prenylcys_lyase"/>
</dbReference>
<evidence type="ECO:0000256" key="8">
    <source>
        <dbReference type="SAM" id="SignalP"/>
    </source>
</evidence>
<evidence type="ECO:0000259" key="9">
    <source>
        <dbReference type="Pfam" id="PF07156"/>
    </source>
</evidence>
<feature type="chain" id="PRO_5040161039" description="Prenylcysteine lyase domain-containing protein" evidence="8">
    <location>
        <begin position="20"/>
        <end position="556"/>
    </location>
</feature>
<dbReference type="Gene3D" id="3.50.50.60">
    <property type="entry name" value="FAD/NAD(P)-binding domain"/>
    <property type="match status" value="2"/>
</dbReference>
<dbReference type="InterPro" id="IPR036188">
    <property type="entry name" value="FAD/NAD-bd_sf"/>
</dbReference>
<dbReference type="InterPro" id="IPR017046">
    <property type="entry name" value="Prenylcysteine_Oxase1"/>
</dbReference>
<reference evidence="10" key="1">
    <citation type="submission" date="2016-06" db="EMBL/GenBank/DDBJ databases">
        <title>Draft Genome sequence of the fungus Inonotus baumii.</title>
        <authorList>
            <person name="Zhu H."/>
            <person name="Lin W."/>
        </authorList>
    </citation>
    <scope>NUCLEOTIDE SEQUENCE</scope>
    <source>
        <strain evidence="10">821</strain>
    </source>
</reference>
<keyword evidence="11" id="KW-1185">Reference proteome</keyword>
<keyword evidence="7" id="KW-0325">Glycoprotein</keyword>
<name>A0A9Q5HUE8_SANBA</name>
<evidence type="ECO:0000256" key="1">
    <source>
        <dbReference type="ARBA" id="ARBA00001974"/>
    </source>
</evidence>
<dbReference type="AlphaFoldDB" id="A0A9Q5HUE8"/>
<comment type="caution">
    <text evidence="10">The sequence shown here is derived from an EMBL/GenBank/DDBJ whole genome shotgun (WGS) entry which is preliminary data.</text>
</comment>
<dbReference type="PIRSF" id="PIRSF036292">
    <property type="entry name" value="Prenylcysteine_oxidase"/>
    <property type="match status" value="1"/>
</dbReference>
<gene>
    <name evidence="10" type="ORF">A7U60_g6774</name>
</gene>
<protein>
    <recommendedName>
        <fullName evidence="9">Prenylcysteine lyase domain-containing protein</fullName>
    </recommendedName>
</protein>
<dbReference type="PANTHER" id="PTHR15944:SF0">
    <property type="entry name" value="PRENYLCYSTEINE LYASE DOMAIN-CONTAINING PROTEIN"/>
    <property type="match status" value="1"/>
</dbReference>
<accession>A0A9Q5HUE8</accession>